<sequence>MTAIAVRGAMRHCAPMISAPPVIETDRLRLREHRLSDKDVHIAMWADPRVTRFIGGEPRAPDVAWGKFLSSAGMWPVLGYGYWVFADKATDRLVGQGGLSYFCRGIAELEGQPEAGWAFDADHWGMGLGTEAMRAVLGWADATLDAAEVRCIIDPGNEASERVAEKLGFRLIGDSDALGHVVAIYSRPRGG</sequence>
<name>A0AA86L224_9SPHN</name>
<dbReference type="InterPro" id="IPR051531">
    <property type="entry name" value="N-acetyltransferase"/>
</dbReference>
<organism evidence="2 3">
    <name type="scientific">Sphingopyxis granuli</name>
    <dbReference type="NCBI Taxonomy" id="267128"/>
    <lineage>
        <taxon>Bacteria</taxon>
        <taxon>Pseudomonadati</taxon>
        <taxon>Pseudomonadota</taxon>
        <taxon>Alphaproteobacteria</taxon>
        <taxon>Sphingomonadales</taxon>
        <taxon>Sphingomonadaceae</taxon>
        <taxon>Sphingopyxis</taxon>
    </lineage>
</organism>
<gene>
    <name evidence="2" type="ORF">SGRAN_0947</name>
</gene>
<dbReference type="AlphaFoldDB" id="A0AA86L224"/>
<proteinExistence type="predicted"/>
<dbReference type="Proteomes" id="UP000058599">
    <property type="component" value="Chromosome"/>
</dbReference>
<dbReference type="RefSeq" id="WP_237233756.1">
    <property type="nucleotide sequence ID" value="NZ_CP012199.1"/>
</dbReference>
<dbReference type="KEGG" id="sgi:SGRAN_0947"/>
<reference evidence="2 3" key="1">
    <citation type="journal article" date="2016" name="BMC Genomics">
        <title>Genomic analysis of the nitrate-respiring Sphingopyxis granuli (formerly Sphingomonas macrogoltabida) strain TFA.</title>
        <authorList>
            <person name="Garcia-Romero I."/>
            <person name="Perez-Pulido A.J."/>
            <person name="Gonzalez-Flores Y.E."/>
            <person name="Reyes-Ramirez F."/>
            <person name="Santero E."/>
            <person name="Floriano B."/>
        </authorList>
    </citation>
    <scope>NUCLEOTIDE SEQUENCE [LARGE SCALE GENOMIC DNA]</scope>
    <source>
        <strain evidence="2 3">TFA</strain>
    </source>
</reference>
<keyword evidence="3" id="KW-1185">Reference proteome</keyword>
<dbReference type="InterPro" id="IPR000182">
    <property type="entry name" value="GNAT_dom"/>
</dbReference>
<evidence type="ECO:0000313" key="2">
    <source>
        <dbReference type="EMBL" id="AMG73341.1"/>
    </source>
</evidence>
<dbReference type="PANTHER" id="PTHR43792:SF16">
    <property type="entry name" value="N-ACETYLTRANSFERASE DOMAIN-CONTAINING PROTEIN"/>
    <property type="match status" value="1"/>
</dbReference>
<evidence type="ECO:0000259" key="1">
    <source>
        <dbReference type="PROSITE" id="PS51186"/>
    </source>
</evidence>
<dbReference type="GO" id="GO:0016747">
    <property type="term" value="F:acyltransferase activity, transferring groups other than amino-acyl groups"/>
    <property type="evidence" value="ECO:0007669"/>
    <property type="project" value="InterPro"/>
</dbReference>
<dbReference type="PANTHER" id="PTHR43792">
    <property type="entry name" value="GNAT FAMILY, PUTATIVE (AFU_ORTHOLOGUE AFUA_3G00765)-RELATED-RELATED"/>
    <property type="match status" value="1"/>
</dbReference>
<dbReference type="SUPFAM" id="SSF55729">
    <property type="entry name" value="Acyl-CoA N-acyltransferases (Nat)"/>
    <property type="match status" value="1"/>
</dbReference>
<dbReference type="Pfam" id="PF13302">
    <property type="entry name" value="Acetyltransf_3"/>
    <property type="match status" value="1"/>
</dbReference>
<feature type="domain" description="N-acetyltransferase" evidence="1">
    <location>
        <begin position="28"/>
        <end position="188"/>
    </location>
</feature>
<accession>A0AA86L224</accession>
<evidence type="ECO:0000313" key="3">
    <source>
        <dbReference type="Proteomes" id="UP000058599"/>
    </source>
</evidence>
<dbReference type="Gene3D" id="3.40.630.30">
    <property type="match status" value="1"/>
</dbReference>
<dbReference type="EMBL" id="CP012199">
    <property type="protein sequence ID" value="AMG73341.1"/>
    <property type="molecule type" value="Genomic_DNA"/>
</dbReference>
<dbReference type="PROSITE" id="PS51186">
    <property type="entry name" value="GNAT"/>
    <property type="match status" value="1"/>
</dbReference>
<protein>
    <submittedName>
        <fullName evidence="2">N-acetyltransferase GCN5</fullName>
    </submittedName>
</protein>
<dbReference type="InterPro" id="IPR016181">
    <property type="entry name" value="Acyl_CoA_acyltransferase"/>
</dbReference>